<dbReference type="STRING" id="536979.SAMN04488055_2713"/>
<evidence type="ECO:0000313" key="3">
    <source>
        <dbReference type="EMBL" id="SIO05547.1"/>
    </source>
</evidence>
<dbReference type="EMBL" id="FSRA01000001">
    <property type="protein sequence ID" value="SIO05547.1"/>
    <property type="molecule type" value="Genomic_DNA"/>
</dbReference>
<sequence length="329" mass="37773">MLRIILLFLLISTQGYAQLSESRIPQEREGHTDWFKKAGWGVFVHYLYKVQCAGQRITTMDGDSTDWNKCVNEFDTEKFAEQIRSTGAAYVIFTMQQRTRHLVAPNKTYDKITGYKPGEACSKRDLVEDLYTSLSKRGIKLMLYWTGDGPRDDEKAAKAMGYTEKVSEKYVQHWADVVAEYGERYKDKVAGWWVDGCYDYIGYNKEKWAIMAKALRAGNSKRIIALNNPKMTSSNSSTPDDDYTTGEQNKFGEIPLSRWRDGVQWHILSYLGNDWCSPGLRYNPGFMADYIRKCNLAGGVVTMDVCLFRDGTIETSHLETLRGIKRRLK</sequence>
<evidence type="ECO:0000313" key="4">
    <source>
        <dbReference type="Proteomes" id="UP000185003"/>
    </source>
</evidence>
<gene>
    <name evidence="3" type="ORF">SAMN04488055_2713</name>
</gene>
<accession>A0A1N6GDJ7</accession>
<evidence type="ECO:0000259" key="2">
    <source>
        <dbReference type="Pfam" id="PF01120"/>
    </source>
</evidence>
<dbReference type="Gene3D" id="3.20.20.80">
    <property type="entry name" value="Glycosidases"/>
    <property type="match status" value="1"/>
</dbReference>
<dbReference type="GO" id="GO:0004560">
    <property type="term" value="F:alpha-L-fucosidase activity"/>
    <property type="evidence" value="ECO:0007669"/>
    <property type="project" value="InterPro"/>
</dbReference>
<dbReference type="RefSeq" id="WP_084185556.1">
    <property type="nucleotide sequence ID" value="NZ_FSRA01000001.1"/>
</dbReference>
<dbReference type="Pfam" id="PF01120">
    <property type="entry name" value="Alpha_L_fucos"/>
    <property type="match status" value="1"/>
</dbReference>
<evidence type="ECO:0000256" key="1">
    <source>
        <dbReference type="SAM" id="SignalP"/>
    </source>
</evidence>
<name>A0A1N6GDJ7_9BACT</name>
<dbReference type="OrthoDB" id="111164at2"/>
<feature type="signal peptide" evidence="1">
    <location>
        <begin position="1"/>
        <end position="17"/>
    </location>
</feature>
<dbReference type="Proteomes" id="UP000185003">
    <property type="component" value="Unassembled WGS sequence"/>
</dbReference>
<dbReference type="InterPro" id="IPR017853">
    <property type="entry name" value="GH"/>
</dbReference>
<dbReference type="SUPFAM" id="SSF51445">
    <property type="entry name" value="(Trans)glycosidases"/>
    <property type="match status" value="1"/>
</dbReference>
<feature type="chain" id="PRO_5012929764" evidence="1">
    <location>
        <begin position="18"/>
        <end position="329"/>
    </location>
</feature>
<reference evidence="3 4" key="1">
    <citation type="submission" date="2016-11" db="EMBL/GenBank/DDBJ databases">
        <authorList>
            <person name="Jaros S."/>
            <person name="Januszkiewicz K."/>
            <person name="Wedrychowicz H."/>
        </authorList>
    </citation>
    <scope>NUCLEOTIDE SEQUENCE [LARGE SCALE GENOMIC DNA]</scope>
    <source>
        <strain evidence="3 4">DSM 24787</strain>
    </source>
</reference>
<dbReference type="InterPro" id="IPR057739">
    <property type="entry name" value="Glyco_hydro_29_N"/>
</dbReference>
<keyword evidence="1" id="KW-0732">Signal</keyword>
<keyword evidence="4" id="KW-1185">Reference proteome</keyword>
<dbReference type="AlphaFoldDB" id="A0A1N6GDJ7"/>
<organism evidence="3 4">
    <name type="scientific">Chitinophaga niabensis</name>
    <dbReference type="NCBI Taxonomy" id="536979"/>
    <lineage>
        <taxon>Bacteria</taxon>
        <taxon>Pseudomonadati</taxon>
        <taxon>Bacteroidota</taxon>
        <taxon>Chitinophagia</taxon>
        <taxon>Chitinophagales</taxon>
        <taxon>Chitinophagaceae</taxon>
        <taxon>Chitinophaga</taxon>
    </lineage>
</organism>
<proteinExistence type="predicted"/>
<feature type="domain" description="Glycoside hydrolase family 29 N-terminal" evidence="2">
    <location>
        <begin position="72"/>
        <end position="324"/>
    </location>
</feature>
<protein>
    <submittedName>
        <fullName evidence="3">Alpha-L-fucosidase</fullName>
    </submittedName>
</protein>
<dbReference type="GO" id="GO:0005975">
    <property type="term" value="P:carbohydrate metabolic process"/>
    <property type="evidence" value="ECO:0007669"/>
    <property type="project" value="InterPro"/>
</dbReference>